<proteinExistence type="predicted"/>
<gene>
    <name evidence="2" type="ORF">FIBSPDRAFT_871038</name>
</gene>
<dbReference type="EMBL" id="KV417658">
    <property type="protein sequence ID" value="KZP11778.1"/>
    <property type="molecule type" value="Genomic_DNA"/>
</dbReference>
<name>A0A166AMY9_9AGAM</name>
<evidence type="ECO:0000313" key="2">
    <source>
        <dbReference type="EMBL" id="KZP11778.1"/>
    </source>
</evidence>
<sequence length="94" mass="10182">MHFFALVPTPHSRLALAPVVVLLALLSDRASAAPYPHPKRCNAVLYTEPCYAATDCCAFSFCQAEVQGDNALLGVCMPSFSETPYMEIVSMTVL</sequence>
<organism evidence="2 3">
    <name type="scientific">Athelia psychrophila</name>
    <dbReference type="NCBI Taxonomy" id="1759441"/>
    <lineage>
        <taxon>Eukaryota</taxon>
        <taxon>Fungi</taxon>
        <taxon>Dikarya</taxon>
        <taxon>Basidiomycota</taxon>
        <taxon>Agaricomycotina</taxon>
        <taxon>Agaricomycetes</taxon>
        <taxon>Agaricomycetidae</taxon>
        <taxon>Atheliales</taxon>
        <taxon>Atheliaceae</taxon>
        <taxon>Athelia</taxon>
    </lineage>
</organism>
<feature type="signal peptide" evidence="1">
    <location>
        <begin position="1"/>
        <end position="32"/>
    </location>
</feature>
<dbReference type="AlphaFoldDB" id="A0A166AMY9"/>
<keyword evidence="1" id="KW-0732">Signal</keyword>
<accession>A0A166AMY9</accession>
<reference evidence="2 3" key="1">
    <citation type="journal article" date="2016" name="Mol. Biol. Evol.">
        <title>Comparative Genomics of Early-Diverging Mushroom-Forming Fungi Provides Insights into the Origins of Lignocellulose Decay Capabilities.</title>
        <authorList>
            <person name="Nagy L.G."/>
            <person name="Riley R."/>
            <person name="Tritt A."/>
            <person name="Adam C."/>
            <person name="Daum C."/>
            <person name="Floudas D."/>
            <person name="Sun H."/>
            <person name="Yadav J.S."/>
            <person name="Pangilinan J."/>
            <person name="Larsson K.H."/>
            <person name="Matsuura K."/>
            <person name="Barry K."/>
            <person name="Labutti K."/>
            <person name="Kuo R."/>
            <person name="Ohm R.A."/>
            <person name="Bhattacharya S.S."/>
            <person name="Shirouzu T."/>
            <person name="Yoshinaga Y."/>
            <person name="Martin F.M."/>
            <person name="Grigoriev I.V."/>
            <person name="Hibbett D.S."/>
        </authorList>
    </citation>
    <scope>NUCLEOTIDE SEQUENCE [LARGE SCALE GENOMIC DNA]</scope>
    <source>
        <strain evidence="2 3">CBS 109695</strain>
    </source>
</reference>
<evidence type="ECO:0000256" key="1">
    <source>
        <dbReference type="SAM" id="SignalP"/>
    </source>
</evidence>
<dbReference type="Proteomes" id="UP000076532">
    <property type="component" value="Unassembled WGS sequence"/>
</dbReference>
<protein>
    <recommendedName>
        <fullName evidence="4">Secreted protein</fullName>
    </recommendedName>
</protein>
<keyword evidence="3" id="KW-1185">Reference proteome</keyword>
<evidence type="ECO:0008006" key="4">
    <source>
        <dbReference type="Google" id="ProtNLM"/>
    </source>
</evidence>
<evidence type="ECO:0000313" key="3">
    <source>
        <dbReference type="Proteomes" id="UP000076532"/>
    </source>
</evidence>
<feature type="chain" id="PRO_5007870770" description="Secreted protein" evidence="1">
    <location>
        <begin position="33"/>
        <end position="94"/>
    </location>
</feature>